<feature type="compositionally biased region" description="Basic and acidic residues" evidence="8">
    <location>
        <begin position="650"/>
        <end position="662"/>
    </location>
</feature>
<dbReference type="InterPro" id="IPR032387">
    <property type="entry name" value="ACAS_N"/>
</dbReference>
<evidence type="ECO:0000256" key="5">
    <source>
        <dbReference type="ARBA" id="ARBA00022840"/>
    </source>
</evidence>
<dbReference type="KEGG" id="dfo:Dform_01190"/>
<dbReference type="Pfam" id="PF00501">
    <property type="entry name" value="AMP-binding"/>
    <property type="match status" value="1"/>
</dbReference>
<organism evidence="13 14">
    <name type="scientific">Dehalogenimonas formicexedens</name>
    <dbReference type="NCBI Taxonomy" id="1839801"/>
    <lineage>
        <taxon>Bacteria</taxon>
        <taxon>Bacillati</taxon>
        <taxon>Chloroflexota</taxon>
        <taxon>Dehalococcoidia</taxon>
        <taxon>Dehalococcoidales</taxon>
        <taxon>Dehalococcoidaceae</taxon>
        <taxon>Dehalogenimonas</taxon>
    </lineage>
</organism>
<feature type="region of interest" description="Disordered" evidence="8">
    <location>
        <begin position="643"/>
        <end position="662"/>
    </location>
</feature>
<accession>A0A1P8F7Z9</accession>
<evidence type="ECO:0000256" key="1">
    <source>
        <dbReference type="ARBA" id="ARBA00006432"/>
    </source>
</evidence>
<feature type="domain" description="AMP-binding enzyme C-terminal" evidence="11">
    <location>
        <begin position="527"/>
        <end position="605"/>
    </location>
</feature>
<dbReference type="CDD" id="cd05966">
    <property type="entry name" value="ACS"/>
    <property type="match status" value="1"/>
</dbReference>
<dbReference type="InterPro" id="IPR000873">
    <property type="entry name" value="AMP-dep_synth/lig_dom"/>
</dbReference>
<dbReference type="GO" id="GO:0005524">
    <property type="term" value="F:ATP binding"/>
    <property type="evidence" value="ECO:0007669"/>
    <property type="project" value="UniProtKB-KW"/>
</dbReference>
<dbReference type="PANTHER" id="PTHR24095:SF14">
    <property type="entry name" value="ACETYL-COENZYME A SYNTHETASE 1"/>
    <property type="match status" value="1"/>
</dbReference>
<evidence type="ECO:0000256" key="8">
    <source>
        <dbReference type="SAM" id="MobiDB-lite"/>
    </source>
</evidence>
<dbReference type="GO" id="GO:0016208">
    <property type="term" value="F:AMP binding"/>
    <property type="evidence" value="ECO:0007669"/>
    <property type="project" value="InterPro"/>
</dbReference>
<protein>
    <recommendedName>
        <fullName evidence="2 7">Acetate--CoA ligase</fullName>
        <ecNumber evidence="2 7">6.2.1.1</ecNumber>
    </recommendedName>
</protein>
<evidence type="ECO:0000256" key="9">
    <source>
        <dbReference type="SAM" id="Phobius"/>
    </source>
</evidence>
<dbReference type="STRING" id="1839801.Dform_01190"/>
<evidence type="ECO:0000256" key="3">
    <source>
        <dbReference type="ARBA" id="ARBA00022598"/>
    </source>
</evidence>
<keyword evidence="4" id="KW-0547">Nucleotide-binding</keyword>
<dbReference type="AlphaFoldDB" id="A0A1P8F7Z9"/>
<keyword evidence="5" id="KW-0067">ATP-binding</keyword>
<dbReference type="Pfam" id="PF13193">
    <property type="entry name" value="AMP-binding_C"/>
    <property type="match status" value="1"/>
</dbReference>
<evidence type="ECO:0000259" key="10">
    <source>
        <dbReference type="Pfam" id="PF00501"/>
    </source>
</evidence>
<feature type="domain" description="Acetyl-coenzyme A synthetase N-terminal" evidence="12">
    <location>
        <begin position="24"/>
        <end position="77"/>
    </location>
</feature>
<dbReference type="SUPFAM" id="SSF56801">
    <property type="entry name" value="Acetyl-CoA synthetase-like"/>
    <property type="match status" value="1"/>
</dbReference>
<dbReference type="PROSITE" id="PS00455">
    <property type="entry name" value="AMP_BINDING"/>
    <property type="match status" value="1"/>
</dbReference>
<dbReference type="RefSeq" id="WP_076004194.1">
    <property type="nucleotide sequence ID" value="NZ_CP018258.1"/>
</dbReference>
<evidence type="ECO:0000256" key="2">
    <source>
        <dbReference type="ARBA" id="ARBA00013275"/>
    </source>
</evidence>
<sequence length="662" mass="74192">MTQAADSRVAHLPTTQYFCPSGDYDEMWRRADQDPEGFWGEQAMDLDWFKRWDKVLDWKVPYARWFVGGKLNLSYQCLDRHMKTEVKNKVAFHWEGELGDTQVLTYAELYRLTNNYAAALKRLGVKRGDRVALYLPMIPALPIFMLACARIGAIFTVVFSAFSGQALADRVEDVEAKIIVTSSGMHRRGKILPLKDNAVEAAKKCPCVEKIVVVKHTGHNVEMDPARDVWLNDLLAGCDEYVEPEHMDSNDPLFVLYTSGSTGKPKGILHGTGGYSLWIAKTMQWAFNTDKKTVWWCTADIGWITGHSYVVFAPLELGLTSVMYEGAPDYPTLDRWWQIIAKYGVTILYTSPTAIRMFMRHGEEWPAKHDLSSLRILGSVGEPINPEAWLWYYRNIGHERIGISDTWWQTETGGFMISPTPGIQPHFLKPGSATKPMPGIVPAVLDAEGKELPNGETGFIVIKKPWPGMLLDIYHNPELYQKTYWSRFPGYYLPGDYCMKDQDNFLWLLGRADEVIKVAGHRISTAELESAIVGHSAVAEAAATSRPDEIKGEAIIMFVTLRKGTPPSVEIKNELTRHLRATIGTLATPEEIFFVNLLPKTRSGKIMRRLLKAVATGATIGDTSTLDDGASVDEAKAAFAELSAGSHHYKSGERNPETKPMP</sequence>
<keyword evidence="9" id="KW-0812">Transmembrane</keyword>
<feature type="transmembrane region" description="Helical" evidence="9">
    <location>
        <begin position="131"/>
        <end position="162"/>
    </location>
</feature>
<dbReference type="FunFam" id="3.40.50.12780:FF:000001">
    <property type="entry name" value="Acetyl-coenzyme A synthetase"/>
    <property type="match status" value="1"/>
</dbReference>
<dbReference type="Pfam" id="PF16177">
    <property type="entry name" value="ACAS_N"/>
    <property type="match status" value="1"/>
</dbReference>
<evidence type="ECO:0000256" key="4">
    <source>
        <dbReference type="ARBA" id="ARBA00022741"/>
    </source>
</evidence>
<keyword evidence="3 13" id="KW-0436">Ligase</keyword>
<dbReference type="Gene3D" id="3.30.300.30">
    <property type="match status" value="1"/>
</dbReference>
<evidence type="ECO:0000313" key="13">
    <source>
        <dbReference type="EMBL" id="APV44522.1"/>
    </source>
</evidence>
<feature type="domain" description="AMP-dependent synthetase/ligase" evidence="10">
    <location>
        <begin position="87"/>
        <end position="466"/>
    </location>
</feature>
<dbReference type="EC" id="6.2.1.1" evidence="2 7"/>
<dbReference type="InterPro" id="IPR020845">
    <property type="entry name" value="AMP-binding_CS"/>
</dbReference>
<dbReference type="NCBIfam" id="TIGR02188">
    <property type="entry name" value="Ac_CoA_lig_AcsA"/>
    <property type="match status" value="1"/>
</dbReference>
<dbReference type="PANTHER" id="PTHR24095">
    <property type="entry name" value="ACETYL-COENZYME A SYNTHETASE"/>
    <property type="match status" value="1"/>
</dbReference>
<dbReference type="InterPro" id="IPR025110">
    <property type="entry name" value="AMP-bd_C"/>
</dbReference>
<dbReference type="OrthoDB" id="9778383at2"/>
<dbReference type="Proteomes" id="UP000185934">
    <property type="component" value="Chromosome"/>
</dbReference>
<dbReference type="Gene3D" id="3.40.50.12780">
    <property type="entry name" value="N-terminal domain of ligase-like"/>
    <property type="match status" value="1"/>
</dbReference>
<evidence type="ECO:0000256" key="7">
    <source>
        <dbReference type="NCBIfam" id="TIGR02188"/>
    </source>
</evidence>
<reference evidence="14" key="1">
    <citation type="submission" date="2016-11" db="EMBL/GenBank/DDBJ databases">
        <title>Dehalogenimonas formicexedens sp. nov., a chlorinated alkane respiring bacterium isolated from contaminated groundwater.</title>
        <authorList>
            <person name="Key T.A."/>
            <person name="Bowman K.S."/>
            <person name="Lee I."/>
            <person name="Chun J."/>
            <person name="Albuquerque L."/>
            <person name="da Costa M.S."/>
            <person name="Rainey F.A."/>
            <person name="Moe W.M."/>
        </authorList>
    </citation>
    <scope>NUCLEOTIDE SEQUENCE [LARGE SCALE GENOMIC DNA]</scope>
    <source>
        <strain evidence="14">NSZ-14</strain>
    </source>
</reference>
<dbReference type="InterPro" id="IPR011904">
    <property type="entry name" value="Ac_CoA_lig"/>
</dbReference>
<dbReference type="EMBL" id="CP018258">
    <property type="protein sequence ID" value="APV44522.1"/>
    <property type="molecule type" value="Genomic_DNA"/>
</dbReference>
<keyword evidence="9" id="KW-1133">Transmembrane helix</keyword>
<dbReference type="InterPro" id="IPR045851">
    <property type="entry name" value="AMP-bd_C_sf"/>
</dbReference>
<dbReference type="NCBIfam" id="NF001208">
    <property type="entry name" value="PRK00174.1"/>
    <property type="match status" value="1"/>
</dbReference>
<keyword evidence="6" id="KW-0007">Acetylation</keyword>
<keyword evidence="14" id="KW-1185">Reference proteome</keyword>
<comment type="similarity">
    <text evidence="1">Belongs to the ATP-dependent AMP-binding enzyme family.</text>
</comment>
<proteinExistence type="inferred from homology"/>
<evidence type="ECO:0000259" key="12">
    <source>
        <dbReference type="Pfam" id="PF16177"/>
    </source>
</evidence>
<keyword evidence="9" id="KW-0472">Membrane</keyword>
<dbReference type="GO" id="GO:0019427">
    <property type="term" value="P:acetyl-CoA biosynthetic process from acetate"/>
    <property type="evidence" value="ECO:0007669"/>
    <property type="project" value="UniProtKB-UniRule"/>
</dbReference>
<evidence type="ECO:0000259" key="11">
    <source>
        <dbReference type="Pfam" id="PF13193"/>
    </source>
</evidence>
<dbReference type="GO" id="GO:0003987">
    <property type="term" value="F:acetate-CoA ligase activity"/>
    <property type="evidence" value="ECO:0007669"/>
    <property type="project" value="UniProtKB-UniRule"/>
</dbReference>
<name>A0A1P8F7Z9_9CHLR</name>
<dbReference type="InterPro" id="IPR042099">
    <property type="entry name" value="ANL_N_sf"/>
</dbReference>
<gene>
    <name evidence="13" type="primary">acs</name>
    <name evidence="13" type="ORF">Dform_01190</name>
</gene>
<evidence type="ECO:0000256" key="6">
    <source>
        <dbReference type="ARBA" id="ARBA00022990"/>
    </source>
</evidence>
<evidence type="ECO:0000313" key="14">
    <source>
        <dbReference type="Proteomes" id="UP000185934"/>
    </source>
</evidence>